<evidence type="ECO:0000313" key="3">
    <source>
        <dbReference type="Proteomes" id="UP000286947"/>
    </source>
</evidence>
<feature type="transmembrane region" description="Helical" evidence="1">
    <location>
        <begin position="164"/>
        <end position="185"/>
    </location>
</feature>
<dbReference type="EMBL" id="PQSP01000003">
    <property type="protein sequence ID" value="RUS66895.1"/>
    <property type="molecule type" value="Genomic_DNA"/>
</dbReference>
<evidence type="ECO:0000256" key="1">
    <source>
        <dbReference type="SAM" id="Phobius"/>
    </source>
</evidence>
<feature type="transmembrane region" description="Helical" evidence="1">
    <location>
        <begin position="70"/>
        <end position="88"/>
    </location>
</feature>
<protein>
    <submittedName>
        <fullName evidence="2">Uncharacterized protein</fullName>
    </submittedName>
</protein>
<proteinExistence type="predicted"/>
<feature type="transmembrane region" description="Helical" evidence="1">
    <location>
        <begin position="95"/>
        <end position="117"/>
    </location>
</feature>
<accession>A0A433SDU9</accession>
<feature type="transmembrane region" description="Helical" evidence="1">
    <location>
        <begin position="191"/>
        <end position="210"/>
    </location>
</feature>
<feature type="transmembrane region" description="Helical" evidence="1">
    <location>
        <begin position="217"/>
        <end position="241"/>
    </location>
</feature>
<dbReference type="RefSeq" id="WP_126979889.1">
    <property type="nucleotide sequence ID" value="NZ_PQSP01000003.1"/>
</dbReference>
<dbReference type="Proteomes" id="UP000286947">
    <property type="component" value="Unassembled WGS sequence"/>
</dbReference>
<evidence type="ECO:0000313" key="2">
    <source>
        <dbReference type="EMBL" id="RUS66895.1"/>
    </source>
</evidence>
<reference evidence="2 3" key="1">
    <citation type="submission" date="2018-01" db="EMBL/GenBank/DDBJ databases">
        <title>Saezia sanguinis gen. nov., sp. nov., in the order Burkholderiales isolated from human blood.</title>
        <authorList>
            <person name="Medina-Pascual M.J."/>
            <person name="Valdezate S."/>
            <person name="Monzon S."/>
            <person name="Cuesta I."/>
            <person name="Carrasco G."/>
            <person name="Villalon P."/>
            <person name="Saez-Nieto J.A."/>
        </authorList>
    </citation>
    <scope>NUCLEOTIDE SEQUENCE [LARGE SCALE GENOMIC DNA]</scope>
    <source>
        <strain evidence="2 3">CNM695-12</strain>
    </source>
</reference>
<feature type="transmembrane region" description="Helical" evidence="1">
    <location>
        <begin position="123"/>
        <end position="143"/>
    </location>
</feature>
<gene>
    <name evidence="2" type="ORF">CUZ56_01690</name>
</gene>
<dbReference type="OrthoDB" id="9766455at2"/>
<keyword evidence="1" id="KW-0812">Transmembrane</keyword>
<dbReference type="AlphaFoldDB" id="A0A433SDU9"/>
<sequence length="243" mass="26642">MKSSCKGKNSCAGSNVFSVTVHKQRINDSGTGLQPKLKDQIQRNLGGIIFGCLCLAQISSGGLFFIIPAWIFAGVPAFLTAWLFYWYLNHLRFCWSVVACTALSAGSTQYIYTGFFLSKVGEYRIALATIATICGGMLALVMLRGVLRITPIRRHALQAQKWLNIVNFAFAGMLFGGWMFVALLGIDFVQYISAVTMFMGIVIGVLFVVWKIGIKFIVAIIVLAVFVKGGWIAINLVSTFIGK</sequence>
<organism evidence="2 3">
    <name type="scientific">Saezia sanguinis</name>
    <dbReference type="NCBI Taxonomy" id="1965230"/>
    <lineage>
        <taxon>Bacteria</taxon>
        <taxon>Pseudomonadati</taxon>
        <taxon>Pseudomonadota</taxon>
        <taxon>Betaproteobacteria</taxon>
        <taxon>Burkholderiales</taxon>
        <taxon>Saeziaceae</taxon>
        <taxon>Saezia</taxon>
    </lineage>
</organism>
<comment type="caution">
    <text evidence="2">The sequence shown here is derived from an EMBL/GenBank/DDBJ whole genome shotgun (WGS) entry which is preliminary data.</text>
</comment>
<keyword evidence="1" id="KW-1133">Transmembrane helix</keyword>
<keyword evidence="3" id="KW-1185">Reference proteome</keyword>
<feature type="transmembrane region" description="Helical" evidence="1">
    <location>
        <begin position="45"/>
        <end position="64"/>
    </location>
</feature>
<keyword evidence="1" id="KW-0472">Membrane</keyword>
<name>A0A433SDU9_9BURK</name>